<evidence type="ECO:0000313" key="2">
    <source>
        <dbReference type="Proteomes" id="UP000245754"/>
    </source>
</evidence>
<keyword evidence="2" id="KW-1185">Reference proteome</keyword>
<gene>
    <name evidence="1" type="ORF">C7419_103584</name>
</gene>
<dbReference type="AlphaFoldDB" id="A0A316EQA2"/>
<protein>
    <submittedName>
        <fullName evidence="1">Uncharacterized protein</fullName>
    </submittedName>
</protein>
<evidence type="ECO:0000313" key="1">
    <source>
        <dbReference type="EMBL" id="PWK34265.1"/>
    </source>
</evidence>
<accession>A0A316EQA2</accession>
<comment type="caution">
    <text evidence="1">The sequence shown here is derived from an EMBL/GenBank/DDBJ whole genome shotgun (WGS) entry which is preliminary data.</text>
</comment>
<proteinExistence type="predicted"/>
<dbReference type="Proteomes" id="UP000245754">
    <property type="component" value="Unassembled WGS sequence"/>
</dbReference>
<reference evidence="1 2" key="1">
    <citation type="submission" date="2018-05" db="EMBL/GenBank/DDBJ databases">
        <title>Genomic Encyclopedia of Type Strains, Phase IV (KMG-V): Genome sequencing to study the core and pangenomes of soil and plant-associated prokaryotes.</title>
        <authorList>
            <person name="Whitman W."/>
        </authorList>
    </citation>
    <scope>NUCLEOTIDE SEQUENCE [LARGE SCALE GENOMIC DNA]</scope>
    <source>
        <strain evidence="1 2">SLV-132</strain>
    </source>
</reference>
<name>A0A316EQA2_9BURK</name>
<organism evidence="1 2">
    <name type="scientific">Cupriavidus plantarum</name>
    <dbReference type="NCBI Taxonomy" id="942865"/>
    <lineage>
        <taxon>Bacteria</taxon>
        <taxon>Pseudomonadati</taxon>
        <taxon>Pseudomonadota</taxon>
        <taxon>Betaproteobacteria</taxon>
        <taxon>Burkholderiales</taxon>
        <taxon>Burkholderiaceae</taxon>
        <taxon>Cupriavidus</taxon>
    </lineage>
</organism>
<sequence length="45" mass="5094">MLGVTAKVPHLSTSGVERFRIKTSRFCFINYVSKVLMLLPIHSTD</sequence>
<dbReference type="EMBL" id="QGGT01000003">
    <property type="protein sequence ID" value="PWK34265.1"/>
    <property type="molecule type" value="Genomic_DNA"/>
</dbReference>